<feature type="compositionally biased region" description="Basic and acidic residues" evidence="1">
    <location>
        <begin position="115"/>
        <end position="132"/>
    </location>
</feature>
<comment type="caution">
    <text evidence="2">The sequence shown here is derived from an EMBL/GenBank/DDBJ whole genome shotgun (WGS) entry which is preliminary data.</text>
</comment>
<evidence type="ECO:0000313" key="2">
    <source>
        <dbReference type="EMBL" id="TWT52527.1"/>
    </source>
</evidence>
<evidence type="ECO:0000313" key="3">
    <source>
        <dbReference type="Proteomes" id="UP000316598"/>
    </source>
</evidence>
<keyword evidence="3" id="KW-1185">Reference proteome</keyword>
<dbReference type="Proteomes" id="UP000316598">
    <property type="component" value="Unassembled WGS sequence"/>
</dbReference>
<feature type="region of interest" description="Disordered" evidence="1">
    <location>
        <begin position="109"/>
        <end position="171"/>
    </location>
</feature>
<accession>A0A5C5WPN0</accession>
<reference evidence="2 3" key="1">
    <citation type="submission" date="2019-02" db="EMBL/GenBank/DDBJ databases">
        <title>Deep-cultivation of Planctomycetes and their phenomic and genomic characterization uncovers novel biology.</title>
        <authorList>
            <person name="Wiegand S."/>
            <person name="Jogler M."/>
            <person name="Boedeker C."/>
            <person name="Pinto D."/>
            <person name="Vollmers J."/>
            <person name="Rivas-Marin E."/>
            <person name="Kohn T."/>
            <person name="Peeters S.H."/>
            <person name="Heuer A."/>
            <person name="Rast P."/>
            <person name="Oberbeckmann S."/>
            <person name="Bunk B."/>
            <person name="Jeske O."/>
            <person name="Meyerdierks A."/>
            <person name="Storesund J.E."/>
            <person name="Kallscheuer N."/>
            <person name="Luecker S."/>
            <person name="Lage O.M."/>
            <person name="Pohl T."/>
            <person name="Merkel B.J."/>
            <person name="Hornburger P."/>
            <person name="Mueller R.-W."/>
            <person name="Bruemmer F."/>
            <person name="Labrenz M."/>
            <person name="Spormann A.M."/>
            <person name="Op Den Camp H."/>
            <person name="Overmann J."/>
            <person name="Amann R."/>
            <person name="Jetten M.S.M."/>
            <person name="Mascher T."/>
            <person name="Medema M.H."/>
            <person name="Devos D.P."/>
            <person name="Kaster A.-K."/>
            <person name="Ovreas L."/>
            <person name="Rohde M."/>
            <person name="Galperin M.Y."/>
            <person name="Jogler C."/>
        </authorList>
    </citation>
    <scope>NUCLEOTIDE SEQUENCE [LARGE SCALE GENOMIC DNA]</scope>
    <source>
        <strain evidence="2 3">Pla22</strain>
    </source>
</reference>
<name>A0A5C5WPN0_9BACT</name>
<sequence length="339" mass="37762">MPELRSASRAFAHFSGLCLYLRPSLANNRLQTTLRSTRSAAMSLTRRYPCSAVVRHVVLVTIIAANIFALAAPSHGQDSQSSRDDQPTLGELVEDDMTLRDLMLDEFEAEANADDPQRPEPKRRNNRDRALESVDDEEDEVSASLSDIDEDNQRDSRSLDKPNRHTGSVDALRRLQRPLHEIAVTTTLDAETDGKRKFGSNSTSSVDTPASVAASLMNHSEPEWVMSTGSTFPIYSRQTIRFCHRPLYFEDPNLERCGKGWGCLQNPVSAVRFLGDALLLPYQMVRQRPQCEVSSLGDCRCGESYPHDRGIHHFCDGEFDGCATLAELAVISGFSFLLL</sequence>
<feature type="compositionally biased region" description="Basic and acidic residues" evidence="1">
    <location>
        <begin position="151"/>
        <end position="163"/>
    </location>
</feature>
<proteinExistence type="predicted"/>
<protein>
    <submittedName>
        <fullName evidence="2">Uncharacterized protein</fullName>
    </submittedName>
</protein>
<organism evidence="2 3">
    <name type="scientific">Rubripirellula amarantea</name>
    <dbReference type="NCBI Taxonomy" id="2527999"/>
    <lineage>
        <taxon>Bacteria</taxon>
        <taxon>Pseudomonadati</taxon>
        <taxon>Planctomycetota</taxon>
        <taxon>Planctomycetia</taxon>
        <taxon>Pirellulales</taxon>
        <taxon>Pirellulaceae</taxon>
        <taxon>Rubripirellula</taxon>
    </lineage>
</organism>
<dbReference type="EMBL" id="SJPI01000001">
    <property type="protein sequence ID" value="TWT52527.1"/>
    <property type="molecule type" value="Genomic_DNA"/>
</dbReference>
<dbReference type="AlphaFoldDB" id="A0A5C5WPN0"/>
<evidence type="ECO:0000256" key="1">
    <source>
        <dbReference type="SAM" id="MobiDB-lite"/>
    </source>
</evidence>
<gene>
    <name evidence="2" type="ORF">Pla22_01510</name>
</gene>
<feature type="compositionally biased region" description="Acidic residues" evidence="1">
    <location>
        <begin position="133"/>
        <end position="150"/>
    </location>
</feature>